<gene>
    <name evidence="3" type="ORF">Ocin01_11816</name>
</gene>
<feature type="region of interest" description="Disordered" evidence="1">
    <location>
        <begin position="1052"/>
        <end position="1074"/>
    </location>
</feature>
<feature type="compositionally biased region" description="Basic and acidic residues" evidence="1">
    <location>
        <begin position="1474"/>
        <end position="1486"/>
    </location>
</feature>
<reference evidence="3 4" key="1">
    <citation type="journal article" date="2016" name="Genome Biol. Evol.">
        <title>Gene Family Evolution Reflects Adaptation to Soil Environmental Stressors in the Genome of the Collembolan Orchesella cincta.</title>
        <authorList>
            <person name="Faddeeva-Vakhrusheva A."/>
            <person name="Derks M.F."/>
            <person name="Anvar S.Y."/>
            <person name="Agamennone V."/>
            <person name="Suring W."/>
            <person name="Smit S."/>
            <person name="van Straalen N.M."/>
            <person name="Roelofs D."/>
        </authorList>
    </citation>
    <scope>NUCLEOTIDE SEQUENCE [LARGE SCALE GENOMIC DNA]</scope>
    <source>
        <tissue evidence="3">Mixed pool</tissue>
    </source>
</reference>
<dbReference type="PANTHER" id="PTHR34660">
    <property type="entry name" value="MYB-LIKE PROTEIN X"/>
    <property type="match status" value="1"/>
</dbReference>
<organism evidence="3 4">
    <name type="scientific">Orchesella cincta</name>
    <name type="common">Springtail</name>
    <name type="synonym">Podura cincta</name>
    <dbReference type="NCBI Taxonomy" id="48709"/>
    <lineage>
        <taxon>Eukaryota</taxon>
        <taxon>Metazoa</taxon>
        <taxon>Ecdysozoa</taxon>
        <taxon>Arthropoda</taxon>
        <taxon>Hexapoda</taxon>
        <taxon>Collembola</taxon>
        <taxon>Entomobryomorpha</taxon>
        <taxon>Entomobryoidea</taxon>
        <taxon>Orchesellidae</taxon>
        <taxon>Orchesellinae</taxon>
        <taxon>Orchesella</taxon>
    </lineage>
</organism>
<feature type="compositionally biased region" description="Polar residues" evidence="1">
    <location>
        <begin position="751"/>
        <end position="762"/>
    </location>
</feature>
<feature type="compositionally biased region" description="Basic residues" evidence="1">
    <location>
        <begin position="1368"/>
        <end position="1380"/>
    </location>
</feature>
<feature type="compositionally biased region" description="Basic residues" evidence="1">
    <location>
        <begin position="922"/>
        <end position="937"/>
    </location>
</feature>
<feature type="transmembrane region" description="Helical" evidence="2">
    <location>
        <begin position="6"/>
        <end position="28"/>
    </location>
</feature>
<evidence type="ECO:0000313" key="3">
    <source>
        <dbReference type="EMBL" id="ODM94863.1"/>
    </source>
</evidence>
<feature type="compositionally biased region" description="Basic residues" evidence="1">
    <location>
        <begin position="1461"/>
        <end position="1471"/>
    </location>
</feature>
<feature type="region of interest" description="Disordered" evidence="1">
    <location>
        <begin position="2064"/>
        <end position="2163"/>
    </location>
</feature>
<keyword evidence="4" id="KW-1185">Reference proteome</keyword>
<feature type="transmembrane region" description="Helical" evidence="2">
    <location>
        <begin position="652"/>
        <end position="675"/>
    </location>
</feature>
<feature type="region of interest" description="Disordered" evidence="1">
    <location>
        <begin position="1670"/>
        <end position="1691"/>
    </location>
</feature>
<feature type="compositionally biased region" description="Acidic residues" evidence="1">
    <location>
        <begin position="941"/>
        <end position="995"/>
    </location>
</feature>
<protein>
    <submittedName>
        <fullName evidence="3">Uncharacterized protein</fullName>
    </submittedName>
</protein>
<name>A0A1D2MPC4_ORCCI</name>
<feature type="transmembrane region" description="Helical" evidence="2">
    <location>
        <begin position="40"/>
        <end position="60"/>
    </location>
</feature>
<feature type="region of interest" description="Disordered" evidence="1">
    <location>
        <begin position="706"/>
        <end position="767"/>
    </location>
</feature>
<feature type="compositionally biased region" description="Low complexity" evidence="1">
    <location>
        <begin position="1338"/>
        <end position="1355"/>
    </location>
</feature>
<feature type="region of interest" description="Disordered" evidence="1">
    <location>
        <begin position="922"/>
        <end position="1026"/>
    </location>
</feature>
<dbReference type="EMBL" id="LJIJ01000737">
    <property type="protein sequence ID" value="ODM94863.1"/>
    <property type="molecule type" value="Genomic_DNA"/>
</dbReference>
<dbReference type="STRING" id="48709.A0A1D2MPC4"/>
<feature type="compositionally biased region" description="Basic and acidic residues" evidence="1">
    <location>
        <begin position="2421"/>
        <end position="2435"/>
    </location>
</feature>
<feature type="compositionally biased region" description="Polar residues" evidence="1">
    <location>
        <begin position="224"/>
        <end position="243"/>
    </location>
</feature>
<keyword evidence="2" id="KW-1133">Transmembrane helix</keyword>
<feature type="region of interest" description="Disordered" evidence="1">
    <location>
        <begin position="1444"/>
        <end position="1491"/>
    </location>
</feature>
<feature type="compositionally biased region" description="Basic residues" evidence="1">
    <location>
        <begin position="1852"/>
        <end position="1863"/>
    </location>
</feature>
<accession>A0A1D2MPC4</accession>
<evidence type="ECO:0000313" key="4">
    <source>
        <dbReference type="Proteomes" id="UP000094527"/>
    </source>
</evidence>
<feature type="compositionally biased region" description="Polar residues" evidence="1">
    <location>
        <begin position="1872"/>
        <end position="1882"/>
    </location>
</feature>
<feature type="compositionally biased region" description="Acidic residues" evidence="1">
    <location>
        <begin position="118"/>
        <end position="130"/>
    </location>
</feature>
<feature type="compositionally biased region" description="Acidic residues" evidence="1">
    <location>
        <begin position="91"/>
        <end position="106"/>
    </location>
</feature>
<evidence type="ECO:0000256" key="1">
    <source>
        <dbReference type="SAM" id="MobiDB-lite"/>
    </source>
</evidence>
<feature type="compositionally biased region" description="Acidic residues" evidence="1">
    <location>
        <begin position="1003"/>
        <end position="1017"/>
    </location>
</feature>
<feature type="region of interest" description="Disordered" evidence="1">
    <location>
        <begin position="2398"/>
        <end position="2444"/>
    </location>
</feature>
<feature type="region of interest" description="Disordered" evidence="1">
    <location>
        <begin position="1086"/>
        <end position="1108"/>
    </location>
</feature>
<evidence type="ECO:0000256" key="2">
    <source>
        <dbReference type="SAM" id="Phobius"/>
    </source>
</evidence>
<feature type="compositionally biased region" description="Low complexity" evidence="1">
    <location>
        <begin position="244"/>
        <end position="262"/>
    </location>
</feature>
<keyword evidence="2" id="KW-0812">Transmembrane</keyword>
<feature type="compositionally biased region" description="Basic residues" evidence="1">
    <location>
        <begin position="137"/>
        <end position="164"/>
    </location>
</feature>
<feature type="compositionally biased region" description="Basic residues" evidence="1">
    <location>
        <begin position="2064"/>
        <end position="2075"/>
    </location>
</feature>
<feature type="region of interest" description="Disordered" evidence="1">
    <location>
        <begin position="2773"/>
        <end position="2811"/>
    </location>
</feature>
<feature type="compositionally biased region" description="Basic residues" evidence="1">
    <location>
        <begin position="714"/>
        <end position="725"/>
    </location>
</feature>
<feature type="region of interest" description="Disordered" evidence="1">
    <location>
        <begin position="1844"/>
        <end position="1895"/>
    </location>
</feature>
<feature type="compositionally biased region" description="Acidic residues" evidence="1">
    <location>
        <begin position="2114"/>
        <end position="2128"/>
    </location>
</feature>
<sequence>MILQWAMTLSVLQIDVLCITIETVPLFVNKQNAKRNVYDGFSTMKFAFFSLLVVIFILGITCNVEDQTQPPLAVQEEAKLHDARIKRQDLNEADEDGNQDEADDCDPEKQALSQCHNEDDEEEEEFENEEEKEKHERKFHHHYVSKWHVGKRRVVERKSGKRPMGRTVDNGALQPEKGALGKVAGSAGASKGGPPDPASAATGNSTASTKTSTRKPMTILGGRNKTNSNSIFGNIGRSNGNNSPKTTTTLPTTTTKAPPKTASSNKNVAKGLPSHNNRAKPTSHVEEEPIDFKDVDEDELFTYVEPKILGKDASCSDITKDSNWEDQILIRSCHYITHDHPRQQYRPRWGPSKADRLNKAKFKHLALFNIRHDLDFQEAGDRCSVRLQNEFMHLGGEAGQPPSPISLEVMSFNRVWYKRLCSFFSYLECIPSNQVRQIVKQTAVANQSYDVPLHFNDSGKDTTGLLRLKIGGRGPGKARHKSGPGGGRLDPRAFQGLAAMQEEVDYPLDGVCVCSTRDPKYPNRMVSGYGMDFVEDEARPRWCVAAPGNLCGRVYFRRALWPGQQHYEFSDHIGCPRRYNGEEYECVRWARDPTIKTNRSDFPDALTSTCEKKPEDLELIRETLLAEEKAKRDNKRRRRKMSDAPGFRVDTYSLILLIVVAIYMLLCLSFFFEIATLKSTRLFAMKLKIVFFFVVALLSMITYPANGQSSTKASTKKSPKKSHKHGIFDGSHPGNSSKGRLKFPSKHHHLQPSSNKRTNSDSGALKVAGPPNPRILLKFLRENQKLQPQPPPLQRRHLHSAYKEAAPLPEDAPCSAATKDSAWVDQVKIRPCHYETDTQPRQQARKKWEPQKNSADEENYNLFHHLAIFNIKYDLDFQEAGQPCKYFAPVDLEVMSYNRVWYKKVCSFFSYLECVPRIERRRKHKQRSKKEKHKRRKRDDYLEDDDDDNYEDLDEDDDIFGYGNEDDDDANVNEDDDDANDDDDDSTADDDESFPDPDSGFPDPDDDNGFPDLDDDNNIVADAKNDNNVATDLKTENNVGTVAKIDNNVGHKKVKKPGRKHKSHRLPPMNFQDSGLDTTGLLRLKIGGRGPGKARHKSGPGGGRLDPRAFKGISKIQKDGYKYDGVCVCSYRDPDFPKRLRTDYGMDFVEDEARPRWCVAAPGNLCGRVYFRRNLWPGQMNYEFSDHIGCPKKYKGEEYECVRWAKDTTITTTKTNRTHFPTSQTSTCEKKPKNVELERQTKIHRKKLKAKKRSSLAPTFRKDIILLPLLITVIVKTVAKAKSSQILSMKLISILLVASLVIVIISQCSAKNGHASTTASTKKLRKKSRKKQILDVMSSNANSNSTSPANTTSNTEHNNHDAQSLQHHTVHHSKWAKKNVHHSEKPVHNEIETVIQGRGIFDTIKGKSKSGADPKGRGIFDLMEKKKNDKGADASGRGMLSRAGLSSLIGKKQGPVIKTQTKPKPRGKKGSNNKNEKLSESEEKDPSAPAVLSEDAACELLTSESEWEDQIPIRPCHFKNYTHPRQMLRPKWDLTNENDTEDKEMFHHLALFNIKHDLDFQEAGDECSVELQTQFMFEGVDVTDDDRDNETAFAKLKEPVDIEVLSYNRVWYKRLCSFFSYLECIPKEEVRVRQKQFYATTRKPQGAQDDDFTPLHFNDSGRDTTGLLRLKIGGRGPGKARHKSGPGGGRLDHRAFKGMSEMQKDEIYTLNGICVCSQTDPKYPNRKRPDYGMDFVEDEARPRWCVAAPGNLCGRVFFKRNLWPGQVNFEFSDHIGCPRKYNGEEYECVRWDQDITIQTNRTEFPDSFTSTCEKKPKDPELELHASAIVFLLLVVLLIMVKPPTNGQSSTKASRKLNRQSHKKGILDKSHSIYKTPTVSSKAPSKKEDKEQHAMHQNNSFHPLRLPIRMMKKHRQRISPTLPAKNVGPQGRRLLTSSSQEKANKPGIQGRVPIRPCHYVSHTHPRQQPRKKIVDQHPDPVIGKDFREEFRYLALFNIKHDVDFQEAGDPCSVELQQQFMFGGYLMEDREPINIESMSYNRIWYRRLCSFFSYLECVPKDEVRRKEKKRGKKRRRSKRDDDEEEDDDDEEGEEEDDDESGDVEKQDETNEFLMDNTDDGVEEDDVESNDNGESNRGEGGENVEDGDNPPSAAQQQAKNSGKKKYDGLITYKDSGMDTTGLLRLKIGGRGPGKGRHKKGPGSGRLDARAFKSKSDLPDEGYEYNGVCVCSSYDPKYPKRKRVEYDMDFVEDEARPRWCVAAPGNLCGRVYFKENIWPGQFEYTFSDHIGCPKKYDGEEYECIRWTQDTTIKINRTKFPTSRTSTCERKRKDPELEREIKLQQERARKEKKRGKSSGPIIMINIAIIAPSNAIDSQSTSYPGKSRRTTISDAVRSYLTNDTLSANTKHKNAQGGTQHQSKFAKRKGEPQSTREDDLPAKAKGKKSKSLFDFSNKDVTETSHSNLGILNSNKDKGNKLNQAGRFISKKKSTTPKAARTTVTTTPRQLLRLRHPKQIVLDASCDEVTKDSAWIDQTKIRPCHLVSHQHPRQQLRKKLIEDPTWGDQDRYMFNHLALFNIKHDLDFQEAGDECSVLLQQEFMFEGVTFDEDDPDNCNLPPMIFDGGFTPLHFNDSGLDTTGLIRLKIGGRGPGKARHKSGPGGRLDHRAFQGMSEMQIDERLPRDGICVCSSYDPKYPERLRTDYGMDFVEDEARPRWCVAAPGNLCGRVYFKRGIWPGQRHYEFSDHIGCPKRYNGEAYECVRWAQDTAIKTNRTKFPNSQTSTCEKKLKDPVPEGQSQKEAELTKKHKKKKSDAAVSAYVPYRNI</sequence>
<feature type="compositionally biased region" description="Basic and acidic residues" evidence="1">
    <location>
        <begin position="1884"/>
        <end position="1893"/>
    </location>
</feature>
<feature type="region of interest" description="Disordered" evidence="1">
    <location>
        <begin position="90"/>
        <end position="291"/>
    </location>
</feature>
<feature type="transmembrane region" description="Helical" evidence="2">
    <location>
        <begin position="687"/>
        <end position="705"/>
    </location>
</feature>
<keyword evidence="2" id="KW-0472">Membrane</keyword>
<feature type="compositionally biased region" description="Basic residues" evidence="1">
    <location>
        <begin position="739"/>
        <end position="750"/>
    </location>
</feature>
<feature type="compositionally biased region" description="Acidic residues" evidence="1">
    <location>
        <begin position="2079"/>
        <end position="2099"/>
    </location>
</feature>
<proteinExistence type="predicted"/>
<dbReference type="PANTHER" id="PTHR34660:SF3">
    <property type="entry name" value="RRM DOMAIN-CONTAINING PROTEIN"/>
    <property type="match status" value="1"/>
</dbReference>
<feature type="compositionally biased region" description="Basic residues" evidence="1">
    <location>
        <begin position="1052"/>
        <end position="1065"/>
    </location>
</feature>
<feature type="region of interest" description="Disordered" evidence="1">
    <location>
        <begin position="2182"/>
        <end position="2206"/>
    </location>
</feature>
<feature type="compositionally biased region" description="Basic and acidic residues" evidence="1">
    <location>
        <begin position="1381"/>
        <end position="1391"/>
    </location>
</feature>
<feature type="compositionally biased region" description="Basic and acidic residues" evidence="1">
    <location>
        <begin position="2780"/>
        <end position="2800"/>
    </location>
</feature>
<feature type="region of interest" description="Disordered" evidence="1">
    <location>
        <begin position="1337"/>
        <end position="1394"/>
    </location>
</feature>
<feature type="region of interest" description="Disordered" evidence="1">
    <location>
        <begin position="1920"/>
        <end position="1952"/>
    </location>
</feature>
<comment type="caution">
    <text evidence="3">The sequence shown here is derived from an EMBL/GenBank/DDBJ whole genome shotgun (WGS) entry which is preliminary data.</text>
</comment>
<dbReference type="Proteomes" id="UP000094527">
    <property type="component" value="Unassembled WGS sequence"/>
</dbReference>
<feature type="compositionally biased region" description="Low complexity" evidence="1">
    <location>
        <begin position="177"/>
        <end position="211"/>
    </location>
</feature>